<feature type="non-terminal residue" evidence="1">
    <location>
        <position position="170"/>
    </location>
</feature>
<dbReference type="EMBL" id="UINC01164735">
    <property type="protein sequence ID" value="SVD65736.1"/>
    <property type="molecule type" value="Genomic_DNA"/>
</dbReference>
<sequence length="170" mass="19849">MRVRTILNQCYKHKSFVYQKESLTTYQGKQCIMVDIVARKNSRPICSGCNKPGSIYDHQREARHFEFVPLWNIAVFFCYVMRRVNCGRCGVKIESVPWCEGKNQLTLAYQLFLARWARRLSWKEVADTFSTTWDKVYRSVAYVVDYGLKNRVLSGIESIGVDEIQYGKGH</sequence>
<accession>A0A382X3F6</accession>
<reference evidence="1" key="1">
    <citation type="submission" date="2018-05" db="EMBL/GenBank/DDBJ databases">
        <authorList>
            <person name="Lanie J.A."/>
            <person name="Ng W.-L."/>
            <person name="Kazmierczak K.M."/>
            <person name="Andrzejewski T.M."/>
            <person name="Davidsen T.M."/>
            <person name="Wayne K.J."/>
            <person name="Tettelin H."/>
            <person name="Glass J.I."/>
            <person name="Rusch D."/>
            <person name="Podicherti R."/>
            <person name="Tsui H.-C.T."/>
            <person name="Winkler M.E."/>
        </authorList>
    </citation>
    <scope>NUCLEOTIDE SEQUENCE</scope>
</reference>
<gene>
    <name evidence="1" type="ORF">METZ01_LOCUS418590</name>
</gene>
<name>A0A382X3F6_9ZZZZ</name>
<organism evidence="1">
    <name type="scientific">marine metagenome</name>
    <dbReference type="NCBI Taxonomy" id="408172"/>
    <lineage>
        <taxon>unclassified sequences</taxon>
        <taxon>metagenomes</taxon>
        <taxon>ecological metagenomes</taxon>
    </lineage>
</organism>
<evidence type="ECO:0008006" key="2">
    <source>
        <dbReference type="Google" id="ProtNLM"/>
    </source>
</evidence>
<evidence type="ECO:0000313" key="1">
    <source>
        <dbReference type="EMBL" id="SVD65736.1"/>
    </source>
</evidence>
<proteinExistence type="predicted"/>
<protein>
    <recommendedName>
        <fullName evidence="2">Transposase IS204/IS1001/IS1096/IS1165 zinc-finger domain-containing protein</fullName>
    </recommendedName>
</protein>
<dbReference type="AlphaFoldDB" id="A0A382X3F6"/>